<evidence type="ECO:0000313" key="4">
    <source>
        <dbReference type="EMBL" id="MDR7152198.1"/>
    </source>
</evidence>
<dbReference type="Gene3D" id="3.40.50.2300">
    <property type="match status" value="2"/>
</dbReference>
<accession>A0ABU1WSB2</accession>
<gene>
    <name evidence="4" type="ORF">J2W49_004174</name>
</gene>
<dbReference type="Pfam" id="PF13458">
    <property type="entry name" value="Peripla_BP_6"/>
    <property type="match status" value="1"/>
</dbReference>
<name>A0ABU1WSB2_9BURK</name>
<comment type="caution">
    <text evidence="4">The sequence shown here is derived from an EMBL/GenBank/DDBJ whole genome shotgun (WGS) entry which is preliminary data.</text>
</comment>
<sequence>MANTSSHTRRVRSPMFIDRRQLLGAGAALAAFGLPRLAHSQSGPIRIGQSAPLSGPVAGAFQGPLAGQKLALDTVNQRGGIGGRPVELVLLDDGYDTARMVENVKLLVERDKVVALTGLGSTAGVAAVLPYLAQTRMPLVGSWTGAHVLRLRPHPSFFTSQASFKDEVEHSLRTLATIHMDTVGVAYQDNAFGELMMPVVETAAKELGVNLVARAPLAVDGSNAADAAKALAAAKPKAVLMIAVGPSVAGFVRAARTSLNVPVYTLSVAASSVAPLGAEARGLAMTQIVPSPWRKVDAMAREFNELAEAAKVPVDYSSYGGYLGAQFLLEALRRAGPRITPDGIIQAIQGIRNWSLGGNILNFGPDRHHGSAWAEITIVDSNGRFRR</sequence>
<protein>
    <submittedName>
        <fullName evidence="4">ABC-type branched-subunit amino acid transport system substrate-binding protein</fullName>
    </submittedName>
</protein>
<dbReference type="InterPro" id="IPR028081">
    <property type="entry name" value="Leu-bd"/>
</dbReference>
<evidence type="ECO:0000259" key="3">
    <source>
        <dbReference type="Pfam" id="PF13458"/>
    </source>
</evidence>
<dbReference type="SUPFAM" id="SSF53822">
    <property type="entry name" value="Periplasmic binding protein-like I"/>
    <property type="match status" value="1"/>
</dbReference>
<feature type="domain" description="Leucine-binding protein" evidence="3">
    <location>
        <begin position="44"/>
        <end position="382"/>
    </location>
</feature>
<dbReference type="PANTHER" id="PTHR47235">
    <property type="entry name" value="BLR6548 PROTEIN"/>
    <property type="match status" value="1"/>
</dbReference>
<keyword evidence="5" id="KW-1185">Reference proteome</keyword>
<evidence type="ECO:0000256" key="2">
    <source>
        <dbReference type="ARBA" id="ARBA00022729"/>
    </source>
</evidence>
<dbReference type="CDD" id="cd06326">
    <property type="entry name" value="PBP1_ABC_ligand_binding-like"/>
    <property type="match status" value="1"/>
</dbReference>
<evidence type="ECO:0000313" key="5">
    <source>
        <dbReference type="Proteomes" id="UP001265700"/>
    </source>
</evidence>
<dbReference type="EMBL" id="JAVDWU010000010">
    <property type="protein sequence ID" value="MDR7152198.1"/>
    <property type="molecule type" value="Genomic_DNA"/>
</dbReference>
<dbReference type="PANTHER" id="PTHR47235:SF1">
    <property type="entry name" value="BLR6548 PROTEIN"/>
    <property type="match status" value="1"/>
</dbReference>
<proteinExistence type="inferred from homology"/>
<evidence type="ECO:0000256" key="1">
    <source>
        <dbReference type="ARBA" id="ARBA00010062"/>
    </source>
</evidence>
<reference evidence="4 5" key="1">
    <citation type="submission" date="2023-07" db="EMBL/GenBank/DDBJ databases">
        <title>Sorghum-associated microbial communities from plants grown in Nebraska, USA.</title>
        <authorList>
            <person name="Schachtman D."/>
        </authorList>
    </citation>
    <scope>NUCLEOTIDE SEQUENCE [LARGE SCALE GENOMIC DNA]</scope>
    <source>
        <strain evidence="4 5">4249</strain>
    </source>
</reference>
<dbReference type="RefSeq" id="WP_310320702.1">
    <property type="nucleotide sequence ID" value="NZ_JAVDWU010000010.1"/>
</dbReference>
<comment type="similarity">
    <text evidence="1">Belongs to the leucine-binding protein family.</text>
</comment>
<keyword evidence="2" id="KW-0732">Signal</keyword>
<dbReference type="InterPro" id="IPR028082">
    <property type="entry name" value="Peripla_BP_I"/>
</dbReference>
<organism evidence="4 5">
    <name type="scientific">Hydrogenophaga palleronii</name>
    <dbReference type="NCBI Taxonomy" id="65655"/>
    <lineage>
        <taxon>Bacteria</taxon>
        <taxon>Pseudomonadati</taxon>
        <taxon>Pseudomonadota</taxon>
        <taxon>Betaproteobacteria</taxon>
        <taxon>Burkholderiales</taxon>
        <taxon>Comamonadaceae</taxon>
        <taxon>Hydrogenophaga</taxon>
    </lineage>
</organism>
<dbReference type="Proteomes" id="UP001265700">
    <property type="component" value="Unassembled WGS sequence"/>
</dbReference>